<dbReference type="OrthoDB" id="1955987at2"/>
<evidence type="ECO:0000313" key="1">
    <source>
        <dbReference type="EMBL" id="CUO75383.1"/>
    </source>
</evidence>
<dbReference type="RefSeq" id="WP_055277809.1">
    <property type="nucleotide sequence ID" value="NZ_CYZV01000048.1"/>
</dbReference>
<dbReference type="Proteomes" id="UP000095558">
    <property type="component" value="Unassembled WGS sequence"/>
</dbReference>
<evidence type="ECO:0000313" key="2">
    <source>
        <dbReference type="Proteomes" id="UP000095558"/>
    </source>
</evidence>
<organism evidence="1 2">
    <name type="scientific">Clostridium disporicum</name>
    <dbReference type="NCBI Taxonomy" id="84024"/>
    <lineage>
        <taxon>Bacteria</taxon>
        <taxon>Bacillati</taxon>
        <taxon>Bacillota</taxon>
        <taxon>Clostridia</taxon>
        <taxon>Eubacteriales</taxon>
        <taxon>Clostridiaceae</taxon>
        <taxon>Clostridium</taxon>
    </lineage>
</organism>
<sequence>MSLLVKEFEKIRGIDVFYKEHKEFEKIFSDREIHLCGHRLVIDNKIINGMYERFMHAVSCENRIFKDKDYPPCNNEMSSEQCVILCNLDMASFEFKKISRVECLYRLSRISWIKEVLDMANQDDHRVQVWRYEKRDGTNGKFQWKWYVRYKERGKDFLIVFREDKNSEGEKVLNFRTAYPLYLPGDKRKIEKEYNRAKKDNNVMKNKKPAFV</sequence>
<name>A0A174HKB8_9CLOT</name>
<dbReference type="EMBL" id="CYZV01000048">
    <property type="protein sequence ID" value="CUO75383.1"/>
    <property type="molecule type" value="Genomic_DNA"/>
</dbReference>
<reference evidence="1 2" key="1">
    <citation type="submission" date="2015-09" db="EMBL/GenBank/DDBJ databases">
        <authorList>
            <consortium name="Pathogen Informatics"/>
        </authorList>
    </citation>
    <scope>NUCLEOTIDE SEQUENCE [LARGE SCALE GENOMIC DNA]</scope>
    <source>
        <strain evidence="1 2">2789STDY5834855</strain>
    </source>
</reference>
<accession>A0A174HKB8</accession>
<protein>
    <submittedName>
        <fullName evidence="1">Uncharacterized protein</fullName>
    </submittedName>
</protein>
<proteinExistence type="predicted"/>
<gene>
    <name evidence="1" type="ORF">ERS852470_03265</name>
</gene>
<dbReference type="AlphaFoldDB" id="A0A174HKB8"/>